<feature type="transmembrane region" description="Helical" evidence="9">
    <location>
        <begin position="334"/>
        <end position="353"/>
    </location>
</feature>
<dbReference type="PANTHER" id="PTHR32507">
    <property type="entry name" value="NA(+)/H(+) ANTIPORTER 1"/>
    <property type="match status" value="1"/>
</dbReference>
<gene>
    <name evidence="11" type="ORF">F1193_02700</name>
</gene>
<reference evidence="11 12" key="1">
    <citation type="submission" date="2019-09" db="EMBL/GenBank/DDBJ databases">
        <title>Draft Whole-Genome sequence of Blastochloris sulfoviridis DSM 729.</title>
        <authorList>
            <person name="Meyer T.E."/>
            <person name="Kyndt J.A."/>
        </authorList>
    </citation>
    <scope>NUCLEOTIDE SEQUENCE [LARGE SCALE GENOMIC DNA]</scope>
    <source>
        <strain evidence="11 12">DSM 729</strain>
    </source>
</reference>
<dbReference type="PANTHER" id="PTHR32507:SF7">
    <property type="entry name" value="K(+)_H(+) ANTIPORTER NHAP2"/>
    <property type="match status" value="1"/>
</dbReference>
<dbReference type="NCBIfam" id="NF003716">
    <property type="entry name" value="PRK05326.1-3"/>
    <property type="match status" value="1"/>
</dbReference>
<dbReference type="OrthoDB" id="9810759at2"/>
<proteinExistence type="predicted"/>
<organism evidence="11 12">
    <name type="scientific">Blastochloris sulfoviridis</name>
    <dbReference type="NCBI Taxonomy" id="50712"/>
    <lineage>
        <taxon>Bacteria</taxon>
        <taxon>Pseudomonadati</taxon>
        <taxon>Pseudomonadota</taxon>
        <taxon>Alphaproteobacteria</taxon>
        <taxon>Hyphomicrobiales</taxon>
        <taxon>Blastochloridaceae</taxon>
        <taxon>Blastochloris</taxon>
    </lineage>
</organism>
<keyword evidence="3" id="KW-0050">Antiport</keyword>
<evidence type="ECO:0000313" key="11">
    <source>
        <dbReference type="EMBL" id="KAA5603150.1"/>
    </source>
</evidence>
<evidence type="ECO:0000256" key="6">
    <source>
        <dbReference type="ARBA" id="ARBA00022989"/>
    </source>
</evidence>
<keyword evidence="5 9" id="KW-0812">Transmembrane</keyword>
<evidence type="ECO:0000313" key="12">
    <source>
        <dbReference type="Proteomes" id="UP000323886"/>
    </source>
</evidence>
<dbReference type="GO" id="GO:0005886">
    <property type="term" value="C:plasma membrane"/>
    <property type="evidence" value="ECO:0007669"/>
    <property type="project" value="UniProtKB-SubCell"/>
</dbReference>
<dbReference type="Proteomes" id="UP000323886">
    <property type="component" value="Unassembled WGS sequence"/>
</dbReference>
<evidence type="ECO:0000256" key="1">
    <source>
        <dbReference type="ARBA" id="ARBA00004651"/>
    </source>
</evidence>
<feature type="domain" description="Cation/H+ exchanger transmembrane" evidence="10">
    <location>
        <begin position="23"/>
        <end position="386"/>
    </location>
</feature>
<comment type="caution">
    <text evidence="11">The sequence shown here is derived from an EMBL/GenBank/DDBJ whole genome shotgun (WGS) entry which is preliminary data.</text>
</comment>
<keyword evidence="7" id="KW-0406">Ion transport</keyword>
<evidence type="ECO:0000259" key="10">
    <source>
        <dbReference type="Pfam" id="PF00999"/>
    </source>
</evidence>
<dbReference type="InterPro" id="IPR006153">
    <property type="entry name" value="Cation/H_exchanger_TM"/>
</dbReference>
<feature type="transmembrane region" description="Helical" evidence="9">
    <location>
        <begin position="90"/>
        <end position="114"/>
    </location>
</feature>
<evidence type="ECO:0000256" key="4">
    <source>
        <dbReference type="ARBA" id="ARBA00022475"/>
    </source>
</evidence>
<dbReference type="Gene3D" id="1.20.1530.20">
    <property type="match status" value="1"/>
</dbReference>
<feature type="transmembrane region" description="Helical" evidence="9">
    <location>
        <begin position="304"/>
        <end position="327"/>
    </location>
</feature>
<dbReference type="EMBL" id="VWPL01000003">
    <property type="protein sequence ID" value="KAA5603150.1"/>
    <property type="molecule type" value="Genomic_DNA"/>
</dbReference>
<dbReference type="AlphaFoldDB" id="A0A5M6I4K7"/>
<dbReference type="GO" id="GO:1902600">
    <property type="term" value="P:proton transmembrane transport"/>
    <property type="evidence" value="ECO:0007669"/>
    <property type="project" value="InterPro"/>
</dbReference>
<feature type="transmembrane region" description="Helical" evidence="9">
    <location>
        <begin position="59"/>
        <end position="78"/>
    </location>
</feature>
<evidence type="ECO:0000256" key="2">
    <source>
        <dbReference type="ARBA" id="ARBA00022448"/>
    </source>
</evidence>
<keyword evidence="6 9" id="KW-1133">Transmembrane helix</keyword>
<evidence type="ECO:0000256" key="3">
    <source>
        <dbReference type="ARBA" id="ARBA00022449"/>
    </source>
</evidence>
<feature type="transmembrane region" description="Helical" evidence="9">
    <location>
        <begin position="120"/>
        <end position="142"/>
    </location>
</feature>
<keyword evidence="4" id="KW-1003">Cell membrane</keyword>
<comment type="subcellular location">
    <subcellularLocation>
        <location evidence="1">Cell membrane</location>
        <topology evidence="1">Multi-pass membrane protein</topology>
    </subcellularLocation>
</comment>
<evidence type="ECO:0000256" key="9">
    <source>
        <dbReference type="SAM" id="Phobius"/>
    </source>
</evidence>
<dbReference type="GO" id="GO:0015297">
    <property type="term" value="F:antiporter activity"/>
    <property type="evidence" value="ECO:0007669"/>
    <property type="project" value="UniProtKB-KW"/>
</dbReference>
<feature type="transmembrane region" description="Helical" evidence="9">
    <location>
        <begin position="6"/>
        <end position="24"/>
    </location>
</feature>
<feature type="transmembrane region" description="Helical" evidence="9">
    <location>
        <begin position="193"/>
        <end position="212"/>
    </location>
</feature>
<keyword evidence="8 9" id="KW-0472">Membrane</keyword>
<sequence>MDKLSALEWTLFVGAGMALAGMLSSLLAKRFGAPLLLVFLLIGMLAGEDGPGGLKFNDYESTYLVGSIALSVILFDGAMRTKLRLVRRALAPALVLATAGVVLTAALTGAFVHALAGVGWIQSLLLGSIVASTDAAAVMFLLRTAGLTLSPRVGATVEIESGTNDPVAVFLVILLTRLALAGEAATATVLTEIVGDFTVGAAVGVGGGLLVVQALNRLDLPAGLHPPFVTTAAVGIFGLASVWGGSGLLAAYLAGLVVGNSVVRAYPVIESFQGAATWLCQIAMFLMLGLLASPSDLVDQGLPAAAIAAFLMVAGRPLAVWLCLLPFRMPMREIAFIGWVGLRGAVSIFLAAIPTLAGLPGADDYFNVAFVVVLVSLLVQGWTVGLAGRWTGVATPATSLPVQRVEIELPGNTGRELVGYPVEPESPLARGAHLPAWAQPALVVRNGVVLNPREAGDLTSGDYVYLLAAPSRVDRLDALFAASVEDPSAARIAFGELPLVGDAPAAEVAALYGLEIVGDTPATIADVFADRYTDRARPGDRVAFGAARLIARRVEPDGRVALAGLRLPDIAQASTRPLWLQRWLQRLGLSARD</sequence>
<protein>
    <submittedName>
        <fullName evidence="11">Potassium/proton antiporter</fullName>
    </submittedName>
</protein>
<dbReference type="Pfam" id="PF00999">
    <property type="entry name" value="Na_H_Exchanger"/>
    <property type="match status" value="1"/>
</dbReference>
<keyword evidence="2" id="KW-0813">Transport</keyword>
<feature type="transmembrane region" description="Helical" evidence="9">
    <location>
        <begin position="365"/>
        <end position="387"/>
    </location>
</feature>
<name>A0A5M6I4K7_9HYPH</name>
<dbReference type="NCBIfam" id="NF003715">
    <property type="entry name" value="PRK05326.1-2"/>
    <property type="match status" value="1"/>
</dbReference>
<feature type="transmembrane region" description="Helical" evidence="9">
    <location>
        <begin position="274"/>
        <end position="292"/>
    </location>
</feature>
<feature type="transmembrane region" description="Helical" evidence="9">
    <location>
        <begin position="31"/>
        <end position="47"/>
    </location>
</feature>
<evidence type="ECO:0000256" key="7">
    <source>
        <dbReference type="ARBA" id="ARBA00023065"/>
    </source>
</evidence>
<accession>A0A5M6I4K7</accession>
<evidence type="ECO:0000256" key="5">
    <source>
        <dbReference type="ARBA" id="ARBA00022692"/>
    </source>
</evidence>
<evidence type="ECO:0000256" key="8">
    <source>
        <dbReference type="ARBA" id="ARBA00023136"/>
    </source>
</evidence>
<dbReference type="RefSeq" id="WP_150096131.1">
    <property type="nucleotide sequence ID" value="NZ_VWPL01000003.1"/>
</dbReference>
<dbReference type="InterPro" id="IPR038770">
    <property type="entry name" value="Na+/solute_symporter_sf"/>
</dbReference>
<keyword evidence="12" id="KW-1185">Reference proteome</keyword>